<keyword evidence="2" id="KW-0963">Cytoplasm</keyword>
<keyword evidence="4" id="KW-0328">Glycosyltransferase</keyword>
<dbReference type="NCBIfam" id="NF008935">
    <property type="entry name" value="PRK12292.1-1"/>
    <property type="match status" value="1"/>
</dbReference>
<dbReference type="Pfam" id="PF13393">
    <property type="entry name" value="tRNA-synt_His"/>
    <property type="match status" value="1"/>
</dbReference>
<dbReference type="GO" id="GO:0000105">
    <property type="term" value="P:L-histidine biosynthetic process"/>
    <property type="evidence" value="ECO:0007669"/>
    <property type="project" value="InterPro"/>
</dbReference>
<dbReference type="InterPro" id="IPR004517">
    <property type="entry name" value="HisZ"/>
</dbReference>
<dbReference type="GO" id="GO:0005737">
    <property type="term" value="C:cytoplasm"/>
    <property type="evidence" value="ECO:0007669"/>
    <property type="project" value="UniProtKB-SubCell"/>
</dbReference>
<dbReference type="GO" id="GO:0003879">
    <property type="term" value="F:ATP phosphoribosyltransferase activity"/>
    <property type="evidence" value="ECO:0007669"/>
    <property type="project" value="UniProtKB-EC"/>
</dbReference>
<name>A0A3B0ZYX5_9ZZZZ</name>
<dbReference type="InterPro" id="IPR045864">
    <property type="entry name" value="aa-tRNA-synth_II/BPL/LPL"/>
</dbReference>
<sequence>MKQQETWILPEGIEEILPPQAKQLDSMSRQLLDLFYSWGYELVMPPFIEYLESLLKGTASDLDLQTFKITDQITGRMMGIRADMTPQVARIDSHHLSNSQISRLCYLGTVLHTKVNGLAGSRSPMQLGVELYGHKGIESDIEMIQLMLETLNQVGIKNLYLDIGHVGVYRELVKYSKLTTEQESELFDILNRKSKPELTILLESWKLENNITTMISQLIDLNGGIEVVAKAKKVFSKANKAVLEALNNFEKIVNSIQKLLPDINLHCDLAELRGYHYHTGVVFSTLVAGQGDAIAWGGRYDNIAAAFDNPRPATGFSTDLKKLMSIQNKKVNTKNNIMAPYDISDKSLQKEIKSLRLVGECVITQLPNQKTTAIDMGCDRVLEKQKDAWIVSKV</sequence>
<dbReference type="CDD" id="cd00773">
    <property type="entry name" value="HisRS-like_core"/>
    <property type="match status" value="1"/>
</dbReference>
<dbReference type="SUPFAM" id="SSF55681">
    <property type="entry name" value="Class II aaRS and biotin synthetases"/>
    <property type="match status" value="1"/>
</dbReference>
<dbReference type="PANTHER" id="PTHR43707:SF1">
    <property type="entry name" value="HISTIDINE--TRNA LIGASE, MITOCHONDRIAL-RELATED"/>
    <property type="match status" value="1"/>
</dbReference>
<evidence type="ECO:0000259" key="3">
    <source>
        <dbReference type="Pfam" id="PF13393"/>
    </source>
</evidence>
<dbReference type="NCBIfam" id="NF009086">
    <property type="entry name" value="PRK12421.1"/>
    <property type="match status" value="1"/>
</dbReference>
<evidence type="ECO:0000313" key="4">
    <source>
        <dbReference type="EMBL" id="VAW98775.1"/>
    </source>
</evidence>
<dbReference type="Gene3D" id="3.30.930.10">
    <property type="entry name" value="Bira Bifunctional Protein, Domain 2"/>
    <property type="match status" value="1"/>
</dbReference>
<gene>
    <name evidence="4" type="ORF">MNBD_GAMMA22-1323</name>
</gene>
<dbReference type="PIRSF" id="PIRSF001549">
    <property type="entry name" value="His-tRNA_synth"/>
    <property type="match status" value="1"/>
</dbReference>
<proteinExistence type="inferred from homology"/>
<organism evidence="4">
    <name type="scientific">hydrothermal vent metagenome</name>
    <dbReference type="NCBI Taxonomy" id="652676"/>
    <lineage>
        <taxon>unclassified sequences</taxon>
        <taxon>metagenomes</taxon>
        <taxon>ecological metagenomes</taxon>
    </lineage>
</organism>
<dbReference type="InterPro" id="IPR004516">
    <property type="entry name" value="HisRS/HisZ"/>
</dbReference>
<dbReference type="HAMAP" id="MF_00125">
    <property type="entry name" value="HisZ"/>
    <property type="match status" value="1"/>
</dbReference>
<dbReference type="GO" id="GO:0006427">
    <property type="term" value="P:histidyl-tRNA aminoacylation"/>
    <property type="evidence" value="ECO:0007669"/>
    <property type="project" value="TreeGrafter"/>
</dbReference>
<dbReference type="InterPro" id="IPR041715">
    <property type="entry name" value="HisRS-like_core"/>
</dbReference>
<keyword evidence="4" id="KW-0808">Transferase</keyword>
<protein>
    <submittedName>
        <fullName evidence="4">ATP phosphoribosyltransferase regulatory subunit</fullName>
        <ecNumber evidence="4">2.4.2.17</ecNumber>
    </submittedName>
</protein>
<feature type="domain" description="Class II Histidinyl-tRNA synthetase (HisRS)-like catalytic core" evidence="3">
    <location>
        <begin position="12"/>
        <end position="323"/>
    </location>
</feature>
<comment type="subcellular location">
    <subcellularLocation>
        <location evidence="1">Cytoplasm</location>
    </subcellularLocation>
</comment>
<dbReference type="PANTHER" id="PTHR43707">
    <property type="entry name" value="HISTIDYL-TRNA SYNTHETASE"/>
    <property type="match status" value="1"/>
</dbReference>
<dbReference type="EC" id="2.4.2.17" evidence="4"/>
<reference evidence="4" key="1">
    <citation type="submission" date="2018-06" db="EMBL/GenBank/DDBJ databases">
        <authorList>
            <person name="Zhirakovskaya E."/>
        </authorList>
    </citation>
    <scope>NUCLEOTIDE SEQUENCE</scope>
</reference>
<accession>A0A3B0ZYX5</accession>
<evidence type="ECO:0000256" key="1">
    <source>
        <dbReference type="ARBA" id="ARBA00004496"/>
    </source>
</evidence>
<evidence type="ECO:0000256" key="2">
    <source>
        <dbReference type="ARBA" id="ARBA00022490"/>
    </source>
</evidence>
<dbReference type="AlphaFoldDB" id="A0A3B0ZYX5"/>
<dbReference type="EMBL" id="UOFS01000039">
    <property type="protein sequence ID" value="VAW98775.1"/>
    <property type="molecule type" value="Genomic_DNA"/>
</dbReference>
<dbReference type="GO" id="GO:0004821">
    <property type="term" value="F:histidine-tRNA ligase activity"/>
    <property type="evidence" value="ECO:0007669"/>
    <property type="project" value="TreeGrafter"/>
</dbReference>
<dbReference type="NCBIfam" id="TIGR00443">
    <property type="entry name" value="hisZ_biosyn_reg"/>
    <property type="match status" value="1"/>
</dbReference>